<reference evidence="3" key="1">
    <citation type="journal article" date="2019" name="Int. J. Syst. Evol. Microbiol.">
        <title>The Global Catalogue of Microorganisms (GCM) 10K type strain sequencing project: providing services to taxonomists for standard genome sequencing and annotation.</title>
        <authorList>
            <consortium name="The Broad Institute Genomics Platform"/>
            <consortium name="The Broad Institute Genome Sequencing Center for Infectious Disease"/>
            <person name="Wu L."/>
            <person name="Ma J."/>
        </authorList>
    </citation>
    <scope>NUCLEOTIDE SEQUENCE [LARGE SCALE GENOMIC DNA]</scope>
    <source>
        <strain evidence="3">JCM 17933</strain>
    </source>
</reference>
<evidence type="ECO:0000313" key="2">
    <source>
        <dbReference type="EMBL" id="GAA4502900.1"/>
    </source>
</evidence>
<gene>
    <name evidence="2" type="ORF">GCM10023191_055090</name>
</gene>
<dbReference type="SUPFAM" id="SSF50475">
    <property type="entry name" value="FMN-binding split barrel"/>
    <property type="match status" value="1"/>
</dbReference>
<dbReference type="InterPro" id="IPR024747">
    <property type="entry name" value="Pyridox_Oxase-rel"/>
</dbReference>
<protein>
    <recommendedName>
        <fullName evidence="4">Pyridoxamine 5'-phosphate oxidase family protein</fullName>
    </recommendedName>
</protein>
<feature type="region of interest" description="Disordered" evidence="1">
    <location>
        <begin position="1"/>
        <end position="25"/>
    </location>
</feature>
<dbReference type="Gene3D" id="2.30.110.10">
    <property type="entry name" value="Electron Transport, Fmn-binding Protein, Chain A"/>
    <property type="match status" value="1"/>
</dbReference>
<organism evidence="2 3">
    <name type="scientific">Actinoallomurus oryzae</name>
    <dbReference type="NCBI Taxonomy" id="502180"/>
    <lineage>
        <taxon>Bacteria</taxon>
        <taxon>Bacillati</taxon>
        <taxon>Actinomycetota</taxon>
        <taxon>Actinomycetes</taxon>
        <taxon>Streptosporangiales</taxon>
        <taxon>Thermomonosporaceae</taxon>
        <taxon>Actinoallomurus</taxon>
    </lineage>
</organism>
<dbReference type="Proteomes" id="UP001500503">
    <property type="component" value="Unassembled WGS sequence"/>
</dbReference>
<dbReference type="RefSeq" id="WP_345468797.1">
    <property type="nucleotide sequence ID" value="NZ_BAABHF010000028.1"/>
</dbReference>
<proteinExistence type="predicted"/>
<sequence>MADDMTGAESGGASERESGGGAPVPEALDEAECLRLISPGGIGRLAYLGRYGPTILPVNYRLYEGTIVFRTAHDSPTDEDLRTGIADADYKVAFEIDELRPETREAWSVLIQGSVRHVESENERASVRESGVEPWAGGARELYLRIQPTRITGRRIGGKPPAAADR</sequence>
<dbReference type="EMBL" id="BAABHF010000028">
    <property type="protein sequence ID" value="GAA4502900.1"/>
    <property type="molecule type" value="Genomic_DNA"/>
</dbReference>
<dbReference type="Pfam" id="PF12900">
    <property type="entry name" value="Pyridox_ox_2"/>
    <property type="match status" value="1"/>
</dbReference>
<keyword evidence="3" id="KW-1185">Reference proteome</keyword>
<evidence type="ECO:0008006" key="4">
    <source>
        <dbReference type="Google" id="ProtNLM"/>
    </source>
</evidence>
<dbReference type="InterPro" id="IPR012349">
    <property type="entry name" value="Split_barrel_FMN-bd"/>
</dbReference>
<evidence type="ECO:0000256" key="1">
    <source>
        <dbReference type="SAM" id="MobiDB-lite"/>
    </source>
</evidence>
<name>A0ABP8QGZ6_9ACTN</name>
<accession>A0ABP8QGZ6</accession>
<comment type="caution">
    <text evidence="2">The sequence shown here is derived from an EMBL/GenBank/DDBJ whole genome shotgun (WGS) entry which is preliminary data.</text>
</comment>
<evidence type="ECO:0000313" key="3">
    <source>
        <dbReference type="Proteomes" id="UP001500503"/>
    </source>
</evidence>